<protein>
    <submittedName>
        <fullName evidence="1">Spore coat polysaccharide biosynthesis protein SpsF</fullName>
    </submittedName>
</protein>
<gene>
    <name evidence="1" type="ORF">SAMN05660235_02797</name>
</gene>
<dbReference type="InterPro" id="IPR003329">
    <property type="entry name" value="Cytidylyl_trans"/>
</dbReference>
<dbReference type="OrthoDB" id="9815559at2"/>
<evidence type="ECO:0000313" key="1">
    <source>
        <dbReference type="EMBL" id="SDF79780.1"/>
    </source>
</evidence>
<dbReference type="CDD" id="cd02518">
    <property type="entry name" value="GT2_SpsF"/>
    <property type="match status" value="1"/>
</dbReference>
<proteinExistence type="predicted"/>
<dbReference type="Proteomes" id="UP000243333">
    <property type="component" value="Unassembled WGS sequence"/>
</dbReference>
<dbReference type="RefSeq" id="WP_093691894.1">
    <property type="nucleotide sequence ID" value="NZ_FNBU01000030.1"/>
</dbReference>
<dbReference type="Gene3D" id="3.90.550.10">
    <property type="entry name" value="Spore Coat Polysaccharide Biosynthesis Protein SpsA, Chain A"/>
    <property type="match status" value="1"/>
</dbReference>
<dbReference type="STRING" id="1123285.SAMN05660235_02797"/>
<dbReference type="PANTHER" id="PTHR42866:SF1">
    <property type="entry name" value="SPORE COAT POLYSACCHARIDE BIOSYNTHESIS PROTEIN SPSF"/>
    <property type="match status" value="1"/>
</dbReference>
<dbReference type="Pfam" id="PF02348">
    <property type="entry name" value="CTP_transf_3"/>
    <property type="match status" value="1"/>
</dbReference>
<keyword evidence="2" id="KW-1185">Reference proteome</keyword>
<reference evidence="2" key="1">
    <citation type="submission" date="2016-10" db="EMBL/GenBank/DDBJ databases">
        <authorList>
            <person name="Varghese N."/>
            <person name="Submissions S."/>
        </authorList>
    </citation>
    <scope>NUCLEOTIDE SEQUENCE [LARGE SCALE GENOMIC DNA]</scope>
    <source>
        <strain evidence="2">DSM 23256</strain>
    </source>
</reference>
<sequence length="242" mass="28066">MKTVIISQARMSSTRLPGKVLKEVLGKPLLEYHIERLKRTKKADEIIIATTVNSADEPIAELCQRLNVLCYRGSEEDVLSRYYYAACEARADVVIRVTSDCPLIDPVVVDQVIEAFTACEGYDYVANTLVRTYPRGMDTEVFSFVALERAFKEAVAAPEREHVTPYIYNHPELFKFKNIAYTTDQSRHRWTVDTVDDFRLIEKILLELYPDKPDFTMEDVLALFDRHPDWYFINAHVEQKKF</sequence>
<evidence type="ECO:0000313" key="2">
    <source>
        <dbReference type="Proteomes" id="UP000243333"/>
    </source>
</evidence>
<dbReference type="AlphaFoldDB" id="A0A1G7P2X7"/>
<dbReference type="InterPro" id="IPR029044">
    <property type="entry name" value="Nucleotide-diphossugar_trans"/>
</dbReference>
<name>A0A1G7P2X7_9FIRM</name>
<organism evidence="1 2">
    <name type="scientific">Sporolituus thermophilus DSM 23256</name>
    <dbReference type="NCBI Taxonomy" id="1123285"/>
    <lineage>
        <taxon>Bacteria</taxon>
        <taxon>Bacillati</taxon>
        <taxon>Bacillota</taxon>
        <taxon>Negativicutes</taxon>
        <taxon>Selenomonadales</taxon>
        <taxon>Sporomusaceae</taxon>
        <taxon>Sporolituus</taxon>
    </lineage>
</organism>
<dbReference type="EMBL" id="FNBU01000030">
    <property type="protein sequence ID" value="SDF79780.1"/>
    <property type="molecule type" value="Genomic_DNA"/>
</dbReference>
<accession>A0A1G7P2X7</accession>
<dbReference type="SUPFAM" id="SSF53448">
    <property type="entry name" value="Nucleotide-diphospho-sugar transferases"/>
    <property type="match status" value="1"/>
</dbReference>
<dbReference type="PANTHER" id="PTHR42866">
    <property type="entry name" value="3-DEOXY-MANNO-OCTULOSONATE CYTIDYLYLTRANSFERASE"/>
    <property type="match status" value="1"/>
</dbReference>
<dbReference type="GO" id="GO:0005829">
    <property type="term" value="C:cytosol"/>
    <property type="evidence" value="ECO:0007669"/>
    <property type="project" value="TreeGrafter"/>
</dbReference>